<name>A0A8X6TWR5_NEPPI</name>
<sequence length="155" mass="17518">MASLIKRFLVPNKNLFFLMSQSQKIHSACSFKRCLLKENAFENLRRYHIKRSLFIQTQETPNPNSLKFIPGIPVLESGTFDAPNVKEASKSPLARQLFQIEGVSAVFFGPDFITVSRADDDIEWKVLKPQIFATVMDFFATGLPVVNTDQTSSDT</sequence>
<dbReference type="PANTHER" id="PTHR11178">
    <property type="entry name" value="IRON-SULFUR CLUSTER SCAFFOLD PROTEIN NFU-RELATED"/>
    <property type="match status" value="1"/>
</dbReference>
<dbReference type="OrthoDB" id="565552at2759"/>
<comment type="similarity">
    <text evidence="1">Belongs to the NifU family.</text>
</comment>
<protein>
    <submittedName>
        <fullName evidence="3">NFU1 iron-sulfur cluster scaffold homolog, mitochondrial</fullName>
    </submittedName>
</protein>
<keyword evidence="4" id="KW-1185">Reference proteome</keyword>
<dbReference type="Pfam" id="PF08712">
    <property type="entry name" value="Nfu_N"/>
    <property type="match status" value="1"/>
</dbReference>
<dbReference type="GO" id="GO:0005739">
    <property type="term" value="C:mitochondrion"/>
    <property type="evidence" value="ECO:0007669"/>
    <property type="project" value="TreeGrafter"/>
</dbReference>
<dbReference type="PANTHER" id="PTHR11178:SF1">
    <property type="entry name" value="NFU1 IRON-SULFUR CLUSTER SCAFFOLD HOMOLOG, MITOCHONDRIAL"/>
    <property type="match status" value="1"/>
</dbReference>
<dbReference type="SMART" id="SM00932">
    <property type="entry name" value="Nfu_N"/>
    <property type="match status" value="1"/>
</dbReference>
<evidence type="ECO:0000259" key="2">
    <source>
        <dbReference type="SMART" id="SM00932"/>
    </source>
</evidence>
<evidence type="ECO:0000313" key="4">
    <source>
        <dbReference type="Proteomes" id="UP000887013"/>
    </source>
</evidence>
<organism evidence="3 4">
    <name type="scientific">Nephila pilipes</name>
    <name type="common">Giant wood spider</name>
    <name type="synonym">Nephila maculata</name>
    <dbReference type="NCBI Taxonomy" id="299642"/>
    <lineage>
        <taxon>Eukaryota</taxon>
        <taxon>Metazoa</taxon>
        <taxon>Ecdysozoa</taxon>
        <taxon>Arthropoda</taxon>
        <taxon>Chelicerata</taxon>
        <taxon>Arachnida</taxon>
        <taxon>Araneae</taxon>
        <taxon>Araneomorphae</taxon>
        <taxon>Entelegynae</taxon>
        <taxon>Araneoidea</taxon>
        <taxon>Nephilidae</taxon>
        <taxon>Nephila</taxon>
    </lineage>
</organism>
<dbReference type="Gene3D" id="3.30.1370.70">
    <property type="entry name" value="Scaffold protein Nfu/NifU, N-terminal domain"/>
    <property type="match status" value="1"/>
</dbReference>
<proteinExistence type="inferred from homology"/>
<dbReference type="AlphaFoldDB" id="A0A8X6TWR5"/>
<gene>
    <name evidence="3" type="primary">NFU1</name>
    <name evidence="3" type="ORF">NPIL_645291</name>
</gene>
<evidence type="ECO:0000313" key="3">
    <source>
        <dbReference type="EMBL" id="GFT58295.1"/>
    </source>
</evidence>
<reference evidence="3" key="1">
    <citation type="submission" date="2020-08" db="EMBL/GenBank/DDBJ databases">
        <title>Multicomponent nature underlies the extraordinary mechanical properties of spider dragline silk.</title>
        <authorList>
            <person name="Kono N."/>
            <person name="Nakamura H."/>
            <person name="Mori M."/>
            <person name="Yoshida Y."/>
            <person name="Ohtoshi R."/>
            <person name="Malay A.D."/>
            <person name="Moran D.A.P."/>
            <person name="Tomita M."/>
            <person name="Numata K."/>
            <person name="Arakawa K."/>
        </authorList>
    </citation>
    <scope>NUCLEOTIDE SEQUENCE</scope>
</reference>
<feature type="non-terminal residue" evidence="3">
    <location>
        <position position="155"/>
    </location>
</feature>
<comment type="caution">
    <text evidence="3">The sequence shown here is derived from an EMBL/GenBank/DDBJ whole genome shotgun (WGS) entry which is preliminary data.</text>
</comment>
<accession>A0A8X6TWR5</accession>
<dbReference type="Proteomes" id="UP000887013">
    <property type="component" value="Unassembled WGS sequence"/>
</dbReference>
<feature type="domain" description="Scaffold protein Nfu/NifU N-terminal" evidence="2">
    <location>
        <begin position="55"/>
        <end position="142"/>
    </location>
</feature>
<dbReference type="InterPro" id="IPR014824">
    <property type="entry name" value="Nfu/NifU_N"/>
</dbReference>
<dbReference type="InterPro" id="IPR036498">
    <property type="entry name" value="Nfu/NifU_N_sf"/>
</dbReference>
<evidence type="ECO:0000256" key="1">
    <source>
        <dbReference type="ARBA" id="ARBA00006420"/>
    </source>
</evidence>
<dbReference type="FunFam" id="3.30.1370.70:FF:000002">
    <property type="entry name" value="NFU1 iron-sulfur cluster scaffold homolog, mitochondrial"/>
    <property type="match status" value="1"/>
</dbReference>
<dbReference type="SUPFAM" id="SSF110836">
    <property type="entry name" value="Hypothetical protein SAV1430"/>
    <property type="match status" value="1"/>
</dbReference>
<dbReference type="EMBL" id="BMAW01018412">
    <property type="protein sequence ID" value="GFT58295.1"/>
    <property type="molecule type" value="Genomic_DNA"/>
</dbReference>